<feature type="domain" description="Putative plant transposon protein" evidence="2">
    <location>
        <begin position="84"/>
        <end position="252"/>
    </location>
</feature>
<proteinExistence type="predicted"/>
<gene>
    <name evidence="4" type="primary">LOC104715134</name>
</gene>
<dbReference type="Pfam" id="PF20167">
    <property type="entry name" value="Transposase_32"/>
    <property type="match status" value="1"/>
</dbReference>
<evidence type="ECO:0000313" key="4">
    <source>
        <dbReference type="RefSeq" id="XP_010430877.1"/>
    </source>
</evidence>
<dbReference type="GeneID" id="104715134"/>
<evidence type="ECO:0000259" key="2">
    <source>
        <dbReference type="Pfam" id="PF20167"/>
    </source>
</evidence>
<keyword evidence="3" id="KW-1185">Reference proteome</keyword>
<organism evidence="3 4">
    <name type="scientific">Camelina sativa</name>
    <name type="common">False flax</name>
    <name type="synonym">Myagrum sativum</name>
    <dbReference type="NCBI Taxonomy" id="90675"/>
    <lineage>
        <taxon>Eukaryota</taxon>
        <taxon>Viridiplantae</taxon>
        <taxon>Streptophyta</taxon>
        <taxon>Embryophyta</taxon>
        <taxon>Tracheophyta</taxon>
        <taxon>Spermatophyta</taxon>
        <taxon>Magnoliopsida</taxon>
        <taxon>eudicotyledons</taxon>
        <taxon>Gunneridae</taxon>
        <taxon>Pentapetalae</taxon>
        <taxon>rosids</taxon>
        <taxon>malvids</taxon>
        <taxon>Brassicales</taxon>
        <taxon>Brassicaceae</taxon>
        <taxon>Camelineae</taxon>
        <taxon>Camelina</taxon>
    </lineage>
</organism>
<dbReference type="Proteomes" id="UP000694864">
    <property type="component" value="Chromosome 9"/>
</dbReference>
<evidence type="ECO:0000256" key="1">
    <source>
        <dbReference type="SAM" id="MobiDB-lite"/>
    </source>
</evidence>
<name>A0ABM0TT16_CAMSA</name>
<reference evidence="3" key="1">
    <citation type="journal article" date="2014" name="Nat. Commun.">
        <title>The emerging biofuel crop Camelina sativa retains a highly undifferentiated hexaploid genome structure.</title>
        <authorList>
            <person name="Kagale S."/>
            <person name="Koh C."/>
            <person name="Nixon J."/>
            <person name="Bollina V."/>
            <person name="Clarke W.E."/>
            <person name="Tuteja R."/>
            <person name="Spillane C."/>
            <person name="Robinson S.J."/>
            <person name="Links M.G."/>
            <person name="Clarke C."/>
            <person name="Higgins E.E."/>
            <person name="Huebert T."/>
            <person name="Sharpe A.G."/>
            <person name="Parkin I.A."/>
        </authorList>
    </citation>
    <scope>NUCLEOTIDE SEQUENCE [LARGE SCALE GENOMIC DNA]</scope>
    <source>
        <strain evidence="3">cv. DH55</strain>
    </source>
</reference>
<dbReference type="RefSeq" id="XP_010430877.1">
    <property type="nucleotide sequence ID" value="XM_010432575.1"/>
</dbReference>
<accession>A0ABM0TT16</accession>
<feature type="compositionally biased region" description="Basic and acidic residues" evidence="1">
    <location>
        <begin position="350"/>
        <end position="360"/>
    </location>
</feature>
<evidence type="ECO:0000313" key="3">
    <source>
        <dbReference type="Proteomes" id="UP000694864"/>
    </source>
</evidence>
<feature type="region of interest" description="Disordered" evidence="1">
    <location>
        <begin position="318"/>
        <end position="360"/>
    </location>
</feature>
<sequence>MLVSPFKLVVLPIRLLVAARDRRIPSLTKPLHRAHNLCFLSLEAVTRFGYLKGRKFICQKILPLGVSTLYGAQQLIEVADLLSTVRNVKPFNKQVVYEFYANLADLEIRSSGLMQVYVRGKMFEFSPSIINRMFDIDIAVVDPKLPLIFTYATKNEVSELLSGGHVKRWKYLTTARFTQSMIMLHKISCFNWYPTTNLNTLQFDRSQLLYMIANRRPFNFGQFVYDHVRSIAAQSGPSNTRLAYPNLIYQILCFQREVPVYATDKFSGDPAHFAFDAKSCSQLDTPLVITPRMELADDLSDVIELLLKMKARLADTWGDYDDPESDVAEEDGVASDGDSDTSDGDGSDGDGDRDASVGES</sequence>
<reference evidence="4" key="2">
    <citation type="submission" date="2025-08" db="UniProtKB">
        <authorList>
            <consortium name="RefSeq"/>
        </authorList>
    </citation>
    <scope>IDENTIFICATION</scope>
    <source>
        <tissue evidence="4">Leaf</tissue>
    </source>
</reference>
<protein>
    <submittedName>
        <fullName evidence="4">Uncharacterized protein LOC104715134</fullName>
    </submittedName>
</protein>
<dbReference type="InterPro" id="IPR046796">
    <property type="entry name" value="Transposase_32_dom"/>
</dbReference>
<feature type="compositionally biased region" description="Acidic residues" evidence="1">
    <location>
        <begin position="318"/>
        <end position="349"/>
    </location>
</feature>